<feature type="binding site" evidence="1">
    <location>
        <position position="121"/>
    </location>
    <ligand>
        <name>Ni(2+)</name>
        <dbReference type="ChEBI" id="CHEBI:49786"/>
    </ligand>
</feature>
<organism evidence="2 3">
    <name type="scientific">Pseudonocardia kunmingensis</name>
    <dbReference type="NCBI Taxonomy" id="630975"/>
    <lineage>
        <taxon>Bacteria</taxon>
        <taxon>Bacillati</taxon>
        <taxon>Actinomycetota</taxon>
        <taxon>Actinomycetes</taxon>
        <taxon>Pseudonocardiales</taxon>
        <taxon>Pseudonocardiaceae</taxon>
        <taxon>Pseudonocardia</taxon>
    </lineage>
</organism>
<dbReference type="RefSeq" id="WP_142054969.1">
    <property type="nucleotide sequence ID" value="NZ_VFPA01000002.1"/>
</dbReference>
<feature type="binding site" evidence="1">
    <location>
        <position position="99"/>
    </location>
    <ligand>
        <name>Mg(2+)</name>
        <dbReference type="ChEBI" id="CHEBI:18420"/>
    </ligand>
</feature>
<evidence type="ECO:0000313" key="3">
    <source>
        <dbReference type="Proteomes" id="UP000315677"/>
    </source>
</evidence>
<dbReference type="EMBL" id="VFPA01000002">
    <property type="protein sequence ID" value="TQM11101.1"/>
    <property type="molecule type" value="Genomic_DNA"/>
</dbReference>
<dbReference type="Proteomes" id="UP000315677">
    <property type="component" value="Unassembled WGS sequence"/>
</dbReference>
<keyword evidence="1" id="KW-0533">Nickel</keyword>
<feature type="binding site" evidence="1">
    <location>
        <position position="611"/>
    </location>
    <ligand>
        <name>Fe cation</name>
        <dbReference type="ChEBI" id="CHEBI:24875"/>
    </ligand>
</feature>
<feature type="binding site" evidence="1">
    <location>
        <position position="614"/>
    </location>
    <ligand>
        <name>Mg(2+)</name>
        <dbReference type="ChEBI" id="CHEBI:18420"/>
    </ligand>
</feature>
<dbReference type="InterPro" id="IPR029014">
    <property type="entry name" value="NiFe-Hase_large"/>
</dbReference>
<keyword evidence="3" id="KW-1185">Reference proteome</keyword>
<keyword evidence="1" id="KW-0460">Magnesium</keyword>
<keyword evidence="1" id="KW-0479">Metal-binding</keyword>
<dbReference type="PANTHER" id="PTHR42958:SF4">
    <property type="entry name" value="HYDROGENASE EXPRESSION_FORMATION PROTEIN HUPK"/>
    <property type="match status" value="1"/>
</dbReference>
<dbReference type="Gene3D" id="1.10.645.10">
    <property type="entry name" value="Cytochrome-c3 Hydrogenase, chain B"/>
    <property type="match status" value="1"/>
</dbReference>
<dbReference type="AlphaFoldDB" id="A0A543DP48"/>
<keyword evidence="1" id="KW-0408">Iron</keyword>
<evidence type="ECO:0000256" key="1">
    <source>
        <dbReference type="PIRSR" id="PIRSR601501-1"/>
    </source>
</evidence>
<dbReference type="PANTHER" id="PTHR42958">
    <property type="entry name" value="HYDROGENASE-2 LARGE CHAIN"/>
    <property type="match status" value="1"/>
</dbReference>
<accession>A0A543DP48</accession>
<feature type="binding site" evidence="1">
    <location>
        <position position="554"/>
    </location>
    <ligand>
        <name>Mg(2+)</name>
        <dbReference type="ChEBI" id="CHEBI:18420"/>
    </ligand>
</feature>
<feature type="binding site" evidence="1">
    <location>
        <position position="118"/>
    </location>
    <ligand>
        <name>Ni(2+)</name>
        <dbReference type="ChEBI" id="CHEBI:49786"/>
    </ligand>
</feature>
<comment type="cofactor">
    <cofactor evidence="1">
        <name>Fe cation</name>
        <dbReference type="ChEBI" id="CHEBI:24875"/>
    </cofactor>
</comment>
<dbReference type="InterPro" id="IPR001501">
    <property type="entry name" value="Ni-dep_hyd_lsu"/>
</dbReference>
<dbReference type="Pfam" id="PF00374">
    <property type="entry name" value="NiFeSe_Hases"/>
    <property type="match status" value="2"/>
</dbReference>
<name>A0A543DP48_9PSEU</name>
<proteinExistence type="predicted"/>
<protein>
    <submittedName>
        <fullName evidence="2">Hydrogenase large subunit</fullName>
    </submittedName>
</protein>
<feature type="binding site" evidence="1">
    <location>
        <position position="121"/>
    </location>
    <ligand>
        <name>Fe cation</name>
        <dbReference type="ChEBI" id="CHEBI:24875"/>
    </ligand>
</feature>
<dbReference type="InterPro" id="IPR050867">
    <property type="entry name" value="NiFe/NiFeSe_hydrgnase_LSU"/>
</dbReference>
<comment type="cofactor">
    <cofactor evidence="1">
        <name>Ni(2+)</name>
        <dbReference type="ChEBI" id="CHEBI:49786"/>
    </cofactor>
</comment>
<feature type="binding site" evidence="1">
    <location>
        <position position="608"/>
    </location>
    <ligand>
        <name>Ni(2+)</name>
        <dbReference type="ChEBI" id="CHEBI:49786"/>
    </ligand>
</feature>
<reference evidence="2 3" key="1">
    <citation type="submission" date="2019-06" db="EMBL/GenBank/DDBJ databases">
        <title>Sequencing the genomes of 1000 actinobacteria strains.</title>
        <authorList>
            <person name="Klenk H.-P."/>
        </authorList>
    </citation>
    <scope>NUCLEOTIDE SEQUENCE [LARGE SCALE GENOMIC DNA]</scope>
    <source>
        <strain evidence="2 3">DSM 45301</strain>
    </source>
</reference>
<comment type="caution">
    <text evidence="2">The sequence shown here is derived from an EMBL/GenBank/DDBJ whole genome shotgun (WGS) entry which is preliminary data.</text>
</comment>
<sequence>MCFKNLPIEFDATGRATLRGGIRDPYSLDVSKPDVAMNDAQREEQIRQLVAANGHIKDINMDPVTRVAGALALHITADMAGKGRYLDARSQATLFRGYEVILMGRDPRDAIFVSSRACGVCGGVHAHAAAYAIEMAMGLKPPPMGTVVRNMQEAAEMGYDNPLHLYLLAGPDYSEPVIKAVNPELWTKAETWKCPSERQHGFKTMAELMTALTPLTGQLYREGLEFTRLSREMFVTLAGKYPHPQTVVPGGVSSTLTLQTLNEYHSRLGKIFDYAQRMLGVWNDIPEFFYEADERYMQVGARPTNLIDPGYWDDPFAYDATYENCNSWGEKRWSTPGVVIDGQLVTTRLTDLNIGLEEFVEHSYYEQWAGDRYATDPIGNPISPYHPWNKQTLPKPGEKSWKDKYSWATAPRWDRKVVEAGAYARMYMTAMAQKLPTNDFIEATGHSLRMGIPKGITQETEVEWHVPPVLNAFERNRGRAHHYVFSQLVGLANLLEAYRLFKTGETQVAAVPPDKLDDYMGKDERVSVGWWGAGRGWLTHHMVMDQAKIVNYQILTPSTFNASPRDPWDQPGPYEEAVMNTPIIEDVSDPSKFTSIDMLRAIRSFDPCMPCTTHTSTGEGTVVREVNTCSCGAD</sequence>
<dbReference type="OrthoDB" id="9761717at2"/>
<evidence type="ECO:0000313" key="2">
    <source>
        <dbReference type="EMBL" id="TQM11101.1"/>
    </source>
</evidence>
<dbReference type="GO" id="GO:0016151">
    <property type="term" value="F:nickel cation binding"/>
    <property type="evidence" value="ECO:0007669"/>
    <property type="project" value="InterPro"/>
</dbReference>
<gene>
    <name evidence="2" type="ORF">FB558_3645</name>
</gene>
<dbReference type="SUPFAM" id="SSF56762">
    <property type="entry name" value="HydB/Nqo4-like"/>
    <property type="match status" value="1"/>
</dbReference>